<dbReference type="EMBL" id="GGEC01032175">
    <property type="protein sequence ID" value="MBX12659.1"/>
    <property type="molecule type" value="Transcribed_RNA"/>
</dbReference>
<dbReference type="AlphaFoldDB" id="A0A2P2L3W3"/>
<sequence>MYRYRKEKVQAYGQIKDQLCQQLARPRSHNHLHSALRRWIFLPVWPQCPPALHISHCILSLFDHKQYDHASIEQQLLHSKDLMGWDTEEAEGEILQIHLPDLHKNLCQQEDTRSLAVKAVNNK</sequence>
<name>A0A2P2L3W3_RHIMU</name>
<organism evidence="1">
    <name type="scientific">Rhizophora mucronata</name>
    <name type="common">Asiatic mangrove</name>
    <dbReference type="NCBI Taxonomy" id="61149"/>
    <lineage>
        <taxon>Eukaryota</taxon>
        <taxon>Viridiplantae</taxon>
        <taxon>Streptophyta</taxon>
        <taxon>Embryophyta</taxon>
        <taxon>Tracheophyta</taxon>
        <taxon>Spermatophyta</taxon>
        <taxon>Magnoliopsida</taxon>
        <taxon>eudicotyledons</taxon>
        <taxon>Gunneridae</taxon>
        <taxon>Pentapetalae</taxon>
        <taxon>rosids</taxon>
        <taxon>fabids</taxon>
        <taxon>Malpighiales</taxon>
        <taxon>Rhizophoraceae</taxon>
        <taxon>Rhizophora</taxon>
    </lineage>
</organism>
<reference evidence="1" key="1">
    <citation type="submission" date="2018-02" db="EMBL/GenBank/DDBJ databases">
        <title>Rhizophora mucronata_Transcriptome.</title>
        <authorList>
            <person name="Meera S.P."/>
            <person name="Sreeshan A."/>
            <person name="Augustine A."/>
        </authorList>
    </citation>
    <scope>NUCLEOTIDE SEQUENCE</scope>
    <source>
        <tissue evidence="1">Leaf</tissue>
    </source>
</reference>
<accession>A0A2P2L3W3</accession>
<protein>
    <submittedName>
        <fullName evidence="1">Uncharacterized protein MANES_01G255200</fullName>
    </submittedName>
</protein>
<evidence type="ECO:0000313" key="1">
    <source>
        <dbReference type="EMBL" id="MBX12659.1"/>
    </source>
</evidence>
<proteinExistence type="predicted"/>